<dbReference type="GO" id="GO:0005524">
    <property type="term" value="F:ATP binding"/>
    <property type="evidence" value="ECO:0007669"/>
    <property type="project" value="UniProtKB-KW"/>
</dbReference>
<dbReference type="EMBL" id="GARF01000043">
    <property type="protein sequence ID" value="JAC88904.1"/>
    <property type="molecule type" value="mRNA"/>
</dbReference>
<dbReference type="Pfam" id="PF00005">
    <property type="entry name" value="ABC_tran"/>
    <property type="match status" value="1"/>
</dbReference>
<dbReference type="SMART" id="SM00382">
    <property type="entry name" value="AAA"/>
    <property type="match status" value="1"/>
</dbReference>
<sequence length="308" mass="34018">MKAIKGINLTIYEGHITAILGHNGAGKTTLFNILTGLTAPTAGTALIFGYDVRDPDDMDQIRRMTGVCPQHDILFDNLSPREHLQFFAAVKGIHPTGIESEVTKTLRDIDLTDKANAPAKHLSGGQKRKLSIGIAVIGDPKIIILDEPTAGVDPYSRRHMWSVLQNRRHGRVILLTTHFMDEADILADRKAVVSKGNIRCCGSSLFLKNKFGIGYHLTLVLEGICKEQAINRLVKTHVSKAEKARRHGRELSFILPHNAVEKFASLFSAIEQEINNKNSKLGECRPTLQGVHVVHARLVQGYRATGCR</sequence>
<dbReference type="PANTHER" id="PTHR19229:SF36">
    <property type="entry name" value="ATP-BINDING CASSETTE SUB-FAMILY A MEMBER 2"/>
    <property type="match status" value="1"/>
</dbReference>
<evidence type="ECO:0000256" key="4">
    <source>
        <dbReference type="ARBA" id="ARBA00022840"/>
    </source>
</evidence>
<proteinExistence type="evidence at transcript level"/>
<organism evidence="6">
    <name type="scientific">Chrysomela populi</name>
    <name type="common">Poplar leaf beetle</name>
    <name type="synonym">Melasoma populi</name>
    <dbReference type="NCBI Taxonomy" id="154003"/>
    <lineage>
        <taxon>Eukaryota</taxon>
        <taxon>Metazoa</taxon>
        <taxon>Ecdysozoa</taxon>
        <taxon>Arthropoda</taxon>
        <taxon>Hexapoda</taxon>
        <taxon>Insecta</taxon>
        <taxon>Pterygota</taxon>
        <taxon>Neoptera</taxon>
        <taxon>Endopterygota</taxon>
        <taxon>Coleoptera</taxon>
        <taxon>Polyphaga</taxon>
        <taxon>Cucujiformia</taxon>
        <taxon>Chrysomeloidea</taxon>
        <taxon>Chrysomelidae</taxon>
        <taxon>Chrysomelinae</taxon>
        <taxon>Chrysomelini</taxon>
        <taxon>Chrysomela</taxon>
    </lineage>
</organism>
<reference evidence="6" key="1">
    <citation type="journal article" date="2014" name="Proc. R. Soc. B">
        <title>Independently recruited oxidases from the glucose-methanol-choline oxidoreductase family enabled chemical defences in leaf beetle larvae (subtribe Chrysomelina) to evolve.</title>
        <authorList>
            <person name="Rahfeld P."/>
            <person name="Kirsch R."/>
            <person name="Kugel S."/>
            <person name="Wielsch N."/>
            <person name="Stock M."/>
            <person name="Groth M."/>
            <person name="Boland W."/>
            <person name="Burse A."/>
        </authorList>
    </citation>
    <scope>NUCLEOTIDE SEQUENCE</scope>
</reference>
<evidence type="ECO:0000259" key="5">
    <source>
        <dbReference type="PROSITE" id="PS50893"/>
    </source>
</evidence>
<dbReference type="FunFam" id="3.40.50.300:FF:000933">
    <property type="entry name" value="ABC transporter A family member 7"/>
    <property type="match status" value="1"/>
</dbReference>
<dbReference type="PROSITE" id="PS50893">
    <property type="entry name" value="ABC_TRANSPORTER_2"/>
    <property type="match status" value="1"/>
</dbReference>
<feature type="domain" description="ABC transporter" evidence="5">
    <location>
        <begin position="1"/>
        <end position="220"/>
    </location>
</feature>
<evidence type="ECO:0000256" key="3">
    <source>
        <dbReference type="ARBA" id="ARBA00022741"/>
    </source>
</evidence>
<dbReference type="CDD" id="cd03263">
    <property type="entry name" value="ABC_subfamily_A"/>
    <property type="match status" value="1"/>
</dbReference>
<dbReference type="SUPFAM" id="SSF52540">
    <property type="entry name" value="P-loop containing nucleoside triphosphate hydrolases"/>
    <property type="match status" value="1"/>
</dbReference>
<dbReference type="GO" id="GO:0016887">
    <property type="term" value="F:ATP hydrolysis activity"/>
    <property type="evidence" value="ECO:0007669"/>
    <property type="project" value="InterPro"/>
</dbReference>
<dbReference type="AlphaFoldDB" id="A0A0U9HSY5"/>
<dbReference type="InterPro" id="IPR003439">
    <property type="entry name" value="ABC_transporter-like_ATP-bd"/>
</dbReference>
<dbReference type="InterPro" id="IPR017871">
    <property type="entry name" value="ABC_transporter-like_CS"/>
</dbReference>
<evidence type="ECO:0000256" key="2">
    <source>
        <dbReference type="ARBA" id="ARBA00022737"/>
    </source>
</evidence>
<keyword evidence="4" id="KW-0067">ATP-binding</keyword>
<reference evidence="6" key="2">
    <citation type="submission" date="2016-01" db="EMBL/GenBank/DDBJ databases">
        <title>Tissue-specific transcript profiling for ABC transporters in the sequestering larvae of the phytophagous leaf beetle Chrysomela populi.</title>
        <authorList>
            <person name="Strauss A.S."/>
            <person name="Wang D."/>
            <person name="Stock M."/>
            <person name="Gretscher R.R."/>
            <person name="Groth M."/>
            <person name="Boland W."/>
            <person name="Burse A."/>
        </authorList>
    </citation>
    <scope>NUCLEOTIDE SEQUENCE</scope>
</reference>
<dbReference type="GO" id="GO:0016020">
    <property type="term" value="C:membrane"/>
    <property type="evidence" value="ECO:0007669"/>
    <property type="project" value="InterPro"/>
</dbReference>
<evidence type="ECO:0000313" key="6">
    <source>
        <dbReference type="EMBL" id="JAC88904.1"/>
    </source>
</evidence>
<protein>
    <submittedName>
        <fullName evidence="6">Putative ABCA protein</fullName>
    </submittedName>
</protein>
<dbReference type="InterPro" id="IPR003593">
    <property type="entry name" value="AAA+_ATPase"/>
</dbReference>
<evidence type="ECO:0000256" key="1">
    <source>
        <dbReference type="ARBA" id="ARBA00022448"/>
    </source>
</evidence>
<keyword evidence="3" id="KW-0547">Nucleotide-binding</keyword>
<dbReference type="Gene3D" id="3.40.50.300">
    <property type="entry name" value="P-loop containing nucleotide triphosphate hydrolases"/>
    <property type="match status" value="1"/>
</dbReference>
<dbReference type="GO" id="GO:0005319">
    <property type="term" value="F:lipid transporter activity"/>
    <property type="evidence" value="ECO:0007669"/>
    <property type="project" value="TreeGrafter"/>
</dbReference>
<keyword evidence="1" id="KW-0813">Transport</keyword>
<keyword evidence="2" id="KW-0677">Repeat</keyword>
<name>A0A0U9HSY5_CHRPP</name>
<dbReference type="GO" id="GO:0140359">
    <property type="term" value="F:ABC-type transporter activity"/>
    <property type="evidence" value="ECO:0007669"/>
    <property type="project" value="InterPro"/>
</dbReference>
<dbReference type="InterPro" id="IPR027417">
    <property type="entry name" value="P-loop_NTPase"/>
</dbReference>
<dbReference type="InterPro" id="IPR026082">
    <property type="entry name" value="ABCA"/>
</dbReference>
<dbReference type="PANTHER" id="PTHR19229">
    <property type="entry name" value="ATP-BINDING CASSETTE TRANSPORTER SUBFAMILY A ABCA"/>
    <property type="match status" value="1"/>
</dbReference>
<dbReference type="PROSITE" id="PS00211">
    <property type="entry name" value="ABC_TRANSPORTER_1"/>
    <property type="match status" value="1"/>
</dbReference>
<accession>A0A0U9HSY5</accession>